<name>A0AA36GAN5_9BILA</name>
<accession>A0AA36GAN5</accession>
<feature type="compositionally biased region" description="Basic and acidic residues" evidence="1">
    <location>
        <begin position="57"/>
        <end position="67"/>
    </location>
</feature>
<keyword evidence="3" id="KW-1185">Reference proteome</keyword>
<feature type="compositionally biased region" description="Basic and acidic residues" evidence="1">
    <location>
        <begin position="96"/>
        <end position="105"/>
    </location>
</feature>
<protein>
    <submittedName>
        <fullName evidence="2">Uncharacterized protein</fullName>
    </submittedName>
</protein>
<comment type="caution">
    <text evidence="2">The sequence shown here is derived from an EMBL/GenBank/DDBJ whole genome shotgun (WGS) entry which is preliminary data.</text>
</comment>
<reference evidence="2" key="1">
    <citation type="submission" date="2023-06" db="EMBL/GenBank/DDBJ databases">
        <authorList>
            <person name="Delattre M."/>
        </authorList>
    </citation>
    <scope>NUCLEOTIDE SEQUENCE</scope>
    <source>
        <strain evidence="2">AF72</strain>
    </source>
</reference>
<dbReference type="EMBL" id="CATQJA010002663">
    <property type="protein sequence ID" value="CAJ0581716.1"/>
    <property type="molecule type" value="Genomic_DNA"/>
</dbReference>
<feature type="region of interest" description="Disordered" evidence="1">
    <location>
        <begin position="543"/>
        <end position="660"/>
    </location>
</feature>
<feature type="compositionally biased region" description="Low complexity" evidence="1">
    <location>
        <begin position="603"/>
        <end position="613"/>
    </location>
</feature>
<dbReference type="AlphaFoldDB" id="A0AA36GAN5"/>
<gene>
    <name evidence="2" type="ORF">MSPICULIGERA_LOCUS19871</name>
</gene>
<evidence type="ECO:0000313" key="3">
    <source>
        <dbReference type="Proteomes" id="UP001177023"/>
    </source>
</evidence>
<feature type="non-terminal residue" evidence="2">
    <location>
        <position position="1"/>
    </location>
</feature>
<feature type="region of interest" description="Disordered" evidence="1">
    <location>
        <begin position="1"/>
        <end position="130"/>
    </location>
</feature>
<evidence type="ECO:0000256" key="1">
    <source>
        <dbReference type="SAM" id="MobiDB-lite"/>
    </source>
</evidence>
<proteinExistence type="predicted"/>
<evidence type="ECO:0000313" key="2">
    <source>
        <dbReference type="EMBL" id="CAJ0581716.1"/>
    </source>
</evidence>
<feature type="compositionally biased region" description="Polar residues" evidence="1">
    <location>
        <begin position="35"/>
        <end position="46"/>
    </location>
</feature>
<feature type="compositionally biased region" description="Low complexity" evidence="1">
    <location>
        <begin position="561"/>
        <end position="587"/>
    </location>
</feature>
<dbReference type="Proteomes" id="UP001177023">
    <property type="component" value="Unassembled WGS sequence"/>
</dbReference>
<sequence>MKPTGKGNISMPIAAPKNSKPEKKEQPKVVATNKAKPQTSKASNSKPAKPAMQIHDVSLRPDEHDLEQVDSGIVEEPEEAGAYPEPVEAGDDEPDEVLKEDKEAILRAADPTVADDSADGQQGDAPNESVILEQVYIKTDETPEKEDKVLPENLNDYTMLAMDISETDKVEEPGAGTAAEATDVAEISIITLSDDEDEEMETGKVDGVVEEDRVDNAMEQAKIDVELETVKVDEELQLGKVDEKLQLGKVDDVVEQVKIDEELLQLAKVDDDDLEEDNAGEDEEGEAADQTVLYLDQLFNITQCPIKDGGETEEDELARLEKKRVRELAGAKAVTYDPVVEFVQYERTDEYLLQEHFAAISKLPAHPFAEIGMKLDDERPSTSRGSAQEDDDDSLIILDDDDEFEMPSIDETTDFEESVLDQTTYMDASDTSNTSDASTSKIEEEIAPASPRRAEVSQVCAPVASTHDSHVVQDTIEGLRSRLEITQHLLAREQEVRKRTEEWLAEEKRLREKFEMENQRMLRSLTRRVIECKELSMVLKRKSQEDPCPCSLKQPSPCLASSSSSSMNDTNGSSSSPSSSMDQSRGSASMVDAGTQMAENDVPPKSSAATPKKSSIRKQPPRKACPPPVYRRITRYRARLDEHTESQDESFQESGPSTPL</sequence>
<organism evidence="2 3">
    <name type="scientific">Mesorhabditis spiculigera</name>
    <dbReference type="NCBI Taxonomy" id="96644"/>
    <lineage>
        <taxon>Eukaryota</taxon>
        <taxon>Metazoa</taxon>
        <taxon>Ecdysozoa</taxon>
        <taxon>Nematoda</taxon>
        <taxon>Chromadorea</taxon>
        <taxon>Rhabditida</taxon>
        <taxon>Rhabditina</taxon>
        <taxon>Rhabditomorpha</taxon>
        <taxon>Rhabditoidea</taxon>
        <taxon>Rhabditidae</taxon>
        <taxon>Mesorhabditinae</taxon>
        <taxon>Mesorhabditis</taxon>
    </lineage>
</organism>